<evidence type="ECO:0000313" key="1">
    <source>
        <dbReference type="EMBL" id="MBL1098612.1"/>
    </source>
</evidence>
<evidence type="ECO:0000313" key="2">
    <source>
        <dbReference type="Proteomes" id="UP000634229"/>
    </source>
</evidence>
<protein>
    <recommendedName>
        <fullName evidence="3">ABM domain-containing protein</fullName>
    </recommendedName>
</protein>
<dbReference type="Proteomes" id="UP000634229">
    <property type="component" value="Unassembled WGS sequence"/>
</dbReference>
<gene>
    <name evidence="1" type="ORF">JK363_18485</name>
</gene>
<sequence>MYAAVRRYTGVTDPAEAGRRVNEGFVPLIRQIPGHLAYYWVDAGDGVMVSTSVFENEAGAQESVEKAADFVRDNNLTSLLPNPPEILAGQVVASL</sequence>
<dbReference type="RefSeq" id="WP_201876005.1">
    <property type="nucleotide sequence ID" value="NZ_JAERRF010000009.1"/>
</dbReference>
<proteinExistence type="predicted"/>
<name>A0ABS1NET5_9ACTN</name>
<comment type="caution">
    <text evidence="1">The sequence shown here is derived from an EMBL/GenBank/DDBJ whole genome shotgun (WGS) entry which is preliminary data.</text>
</comment>
<keyword evidence="2" id="KW-1185">Reference proteome</keyword>
<organism evidence="1 2">
    <name type="scientific">Streptomyces coffeae</name>
    <dbReference type="NCBI Taxonomy" id="621382"/>
    <lineage>
        <taxon>Bacteria</taxon>
        <taxon>Bacillati</taxon>
        <taxon>Actinomycetota</taxon>
        <taxon>Actinomycetes</taxon>
        <taxon>Kitasatosporales</taxon>
        <taxon>Streptomycetaceae</taxon>
        <taxon>Streptomyces</taxon>
    </lineage>
</organism>
<accession>A0ABS1NET5</accession>
<evidence type="ECO:0008006" key="3">
    <source>
        <dbReference type="Google" id="ProtNLM"/>
    </source>
</evidence>
<dbReference type="EMBL" id="JAERRF010000009">
    <property type="protein sequence ID" value="MBL1098612.1"/>
    <property type="molecule type" value="Genomic_DNA"/>
</dbReference>
<reference evidence="1 2" key="1">
    <citation type="submission" date="2021-01" db="EMBL/GenBank/DDBJ databases">
        <title>WGS of actinomycetes isolated from Thailand.</title>
        <authorList>
            <person name="Thawai C."/>
        </authorList>
    </citation>
    <scope>NUCLEOTIDE SEQUENCE [LARGE SCALE GENOMIC DNA]</scope>
    <source>
        <strain evidence="1 2">CA1R205</strain>
    </source>
</reference>